<organism evidence="2 3">
    <name type="scientific">Enhydrobacter aerosaccus</name>
    <dbReference type="NCBI Taxonomy" id="225324"/>
    <lineage>
        <taxon>Bacteria</taxon>
        <taxon>Pseudomonadati</taxon>
        <taxon>Pseudomonadota</taxon>
        <taxon>Alphaproteobacteria</taxon>
        <taxon>Hyphomicrobiales</taxon>
        <taxon>Enhydrobacter</taxon>
    </lineage>
</organism>
<name>A0A1T4LAF4_9HYPH</name>
<dbReference type="STRING" id="225324.SAMN02745126_01442"/>
<proteinExistence type="predicted"/>
<feature type="signal peptide" evidence="1">
    <location>
        <begin position="1"/>
        <end position="23"/>
    </location>
</feature>
<dbReference type="OrthoDB" id="7376020at2"/>
<feature type="chain" id="PRO_5012120230" description="Carboxypeptidase regulatory-like domain-containing protein" evidence="1">
    <location>
        <begin position="24"/>
        <end position="170"/>
    </location>
</feature>
<dbReference type="Proteomes" id="UP000190092">
    <property type="component" value="Unassembled WGS sequence"/>
</dbReference>
<keyword evidence="1" id="KW-0732">Signal</keyword>
<evidence type="ECO:0000256" key="1">
    <source>
        <dbReference type="SAM" id="SignalP"/>
    </source>
</evidence>
<evidence type="ECO:0000313" key="3">
    <source>
        <dbReference type="Proteomes" id="UP000190092"/>
    </source>
</evidence>
<dbReference type="RefSeq" id="WP_085933074.1">
    <property type="nucleotide sequence ID" value="NZ_FUWJ01000001.1"/>
</dbReference>
<protein>
    <recommendedName>
        <fullName evidence="4">Carboxypeptidase regulatory-like domain-containing protein</fullName>
    </recommendedName>
</protein>
<gene>
    <name evidence="2" type="ORF">SAMN02745126_01442</name>
</gene>
<dbReference type="EMBL" id="FUWJ01000001">
    <property type="protein sequence ID" value="SJZ51538.1"/>
    <property type="molecule type" value="Genomic_DNA"/>
</dbReference>
<accession>A0A1T4LAF4</accession>
<evidence type="ECO:0008006" key="4">
    <source>
        <dbReference type="Google" id="ProtNLM"/>
    </source>
</evidence>
<keyword evidence="3" id="KW-1185">Reference proteome</keyword>
<reference evidence="3" key="1">
    <citation type="submission" date="2017-02" db="EMBL/GenBank/DDBJ databases">
        <authorList>
            <person name="Varghese N."/>
            <person name="Submissions S."/>
        </authorList>
    </citation>
    <scope>NUCLEOTIDE SEQUENCE [LARGE SCALE GENOMIC DNA]</scope>
    <source>
        <strain evidence="3">ATCC 27094</strain>
    </source>
</reference>
<sequence length="170" mass="18057">MGKKGAAFLLAAVLSLTALPAAAQDACGLVPWAVARAPDPFSAYIPVVDSAQSLPKEGVFGLRLRPVSDVIYLAAPERGSDGGQGGIVTLENIPAGRYRIVLSEEAWIDAVQDGKRLPILAADRATDCPGTRLSVQVEVKSEPLTLQIGGVAATRINVAVLRLWPFEWKW</sequence>
<evidence type="ECO:0000313" key="2">
    <source>
        <dbReference type="EMBL" id="SJZ51538.1"/>
    </source>
</evidence>
<dbReference type="AlphaFoldDB" id="A0A1T4LAF4"/>